<keyword evidence="10" id="KW-1185">Reference proteome</keyword>
<evidence type="ECO:0000256" key="7">
    <source>
        <dbReference type="SAM" id="Phobius"/>
    </source>
</evidence>
<evidence type="ECO:0000313" key="10">
    <source>
        <dbReference type="Proteomes" id="UP000318681"/>
    </source>
</evidence>
<keyword evidence="5 7" id="KW-1133">Transmembrane helix</keyword>
<dbReference type="CDD" id="cd06173">
    <property type="entry name" value="MFS_MefA_like"/>
    <property type="match status" value="1"/>
</dbReference>
<dbReference type="GO" id="GO:0022857">
    <property type="term" value="F:transmembrane transporter activity"/>
    <property type="evidence" value="ECO:0007669"/>
    <property type="project" value="InterPro"/>
</dbReference>
<feature type="transmembrane region" description="Helical" evidence="7">
    <location>
        <begin position="301"/>
        <end position="319"/>
    </location>
</feature>
<name>A0A558RDD2_9SPHN</name>
<keyword evidence="3" id="KW-1003">Cell membrane</keyword>
<dbReference type="PANTHER" id="PTHR23513">
    <property type="entry name" value="INTEGRAL MEMBRANE EFFLUX PROTEIN-RELATED"/>
    <property type="match status" value="1"/>
</dbReference>
<dbReference type="RefSeq" id="WP_145147389.1">
    <property type="nucleotide sequence ID" value="NZ_VNIM01000003.1"/>
</dbReference>
<accession>A0A558RDD2</accession>
<feature type="transmembrane region" description="Helical" evidence="7">
    <location>
        <begin position="59"/>
        <end position="77"/>
    </location>
</feature>
<evidence type="ECO:0000313" key="9">
    <source>
        <dbReference type="EMBL" id="TVV77232.1"/>
    </source>
</evidence>
<evidence type="ECO:0000256" key="2">
    <source>
        <dbReference type="ARBA" id="ARBA00022448"/>
    </source>
</evidence>
<protein>
    <submittedName>
        <fullName evidence="9">MFS transporter</fullName>
    </submittedName>
</protein>
<keyword evidence="2" id="KW-0813">Transport</keyword>
<feature type="transmembrane region" description="Helical" evidence="7">
    <location>
        <begin position="145"/>
        <end position="163"/>
    </location>
</feature>
<gene>
    <name evidence="9" type="ORF">FOY91_01460</name>
</gene>
<feature type="transmembrane region" description="Helical" evidence="7">
    <location>
        <begin position="89"/>
        <end position="110"/>
    </location>
</feature>
<feature type="transmembrane region" description="Helical" evidence="7">
    <location>
        <begin position="382"/>
        <end position="402"/>
    </location>
</feature>
<feature type="transmembrane region" description="Helical" evidence="7">
    <location>
        <begin position="169"/>
        <end position="201"/>
    </location>
</feature>
<dbReference type="PROSITE" id="PS50850">
    <property type="entry name" value="MFS"/>
    <property type="match status" value="1"/>
</dbReference>
<sequence>MVASSSSDTARKVGAFEPLREPVFRRIWTASLLSNFGQLILGVGVAWEMTRLTSSPGMVALVQTALMLPLMLVAVPAGAIADMFDRRRVAMIGLAISMLFGAILTTLAWAGLATPWVLLAFCFLIGAGVALYAPSWQASIGEQVVPEHLPAAVALGTISYNLARSFGPALGGVIVLAAGAKAAFAINAVCYAPLLFAYLIWRRRHIPSRLPPERIDRAIVAGARYVLYAGSIRVVLIRAFLFGMAGATTTALAPLIAKTMLGGDAGTYGIMLGSSGVGAVVGALTINRFRERLGTEISTRLLAAVSGVALVVIGLSHSLALTCAMLGIAGGANIVTIALFNISVQLSAPRWVTARALSLFSSALTGGIAFGAWVWGSVAGEWSLSGAIVTSGVMLLAMPLVARLLPLPEVSQADVALVELTNTPEVALALTPRSGPVVIEIDYDVDPADAREFYGAMLKVQRVRLRNGAFGWSISRDIADSAGWTERYQCQTWGDYLRMRARFTQTDHTAQEHANSFDRRAPADRHVRRRLERPFGSVRWRADSPDPQQQTLGYIAP</sequence>
<dbReference type="Proteomes" id="UP000318681">
    <property type="component" value="Unassembled WGS sequence"/>
</dbReference>
<feature type="domain" description="Major facilitator superfamily (MFS) profile" evidence="8">
    <location>
        <begin position="23"/>
        <end position="409"/>
    </location>
</feature>
<dbReference type="EMBL" id="VNIM01000003">
    <property type="protein sequence ID" value="TVV77232.1"/>
    <property type="molecule type" value="Genomic_DNA"/>
</dbReference>
<comment type="subcellular location">
    <subcellularLocation>
        <location evidence="1">Cell membrane</location>
        <topology evidence="1">Multi-pass membrane protein</topology>
    </subcellularLocation>
</comment>
<feature type="transmembrane region" description="Helical" evidence="7">
    <location>
        <begin position="27"/>
        <end position="47"/>
    </location>
</feature>
<evidence type="ECO:0000259" key="8">
    <source>
        <dbReference type="PROSITE" id="PS50850"/>
    </source>
</evidence>
<keyword evidence="4 7" id="KW-0812">Transmembrane</keyword>
<feature type="transmembrane region" description="Helical" evidence="7">
    <location>
        <begin position="268"/>
        <end position="289"/>
    </location>
</feature>
<dbReference type="InterPro" id="IPR036259">
    <property type="entry name" value="MFS_trans_sf"/>
</dbReference>
<reference evidence="9 10" key="1">
    <citation type="submission" date="2019-07" db="EMBL/GenBank/DDBJ databases">
        <title>Sphingomonas solaris sp. nov., isolated from a solar panel from Boston, Massachusetts.</title>
        <authorList>
            <person name="Tanner K."/>
            <person name="Pascual J."/>
            <person name="Mancuso C."/>
            <person name="Pereto J."/>
            <person name="Khalil A."/>
            <person name="Vilanova C."/>
        </authorList>
    </citation>
    <scope>NUCLEOTIDE SEQUENCE [LARGE SCALE GENOMIC DNA]</scope>
    <source>
        <strain evidence="9 10">R4DWN</strain>
    </source>
</reference>
<evidence type="ECO:0000256" key="6">
    <source>
        <dbReference type="ARBA" id="ARBA00023136"/>
    </source>
</evidence>
<dbReference type="InterPro" id="IPR020846">
    <property type="entry name" value="MFS_dom"/>
</dbReference>
<dbReference type="GO" id="GO:0005886">
    <property type="term" value="C:plasma membrane"/>
    <property type="evidence" value="ECO:0007669"/>
    <property type="project" value="UniProtKB-SubCell"/>
</dbReference>
<feature type="transmembrane region" description="Helical" evidence="7">
    <location>
        <begin position="356"/>
        <end position="376"/>
    </location>
</feature>
<keyword evidence="6 7" id="KW-0472">Membrane</keyword>
<dbReference type="Pfam" id="PF05977">
    <property type="entry name" value="MFS_3"/>
    <property type="match status" value="1"/>
</dbReference>
<dbReference type="PANTHER" id="PTHR23513:SF11">
    <property type="entry name" value="STAPHYLOFERRIN A TRANSPORTER"/>
    <property type="match status" value="1"/>
</dbReference>
<evidence type="ECO:0000256" key="1">
    <source>
        <dbReference type="ARBA" id="ARBA00004651"/>
    </source>
</evidence>
<proteinExistence type="predicted"/>
<evidence type="ECO:0000256" key="5">
    <source>
        <dbReference type="ARBA" id="ARBA00022989"/>
    </source>
</evidence>
<dbReference type="OrthoDB" id="9809918at2"/>
<comment type="caution">
    <text evidence="9">The sequence shown here is derived from an EMBL/GenBank/DDBJ whole genome shotgun (WGS) entry which is preliminary data.</text>
</comment>
<feature type="transmembrane region" description="Helical" evidence="7">
    <location>
        <begin position="325"/>
        <end position="344"/>
    </location>
</feature>
<dbReference type="Gene3D" id="1.20.1250.20">
    <property type="entry name" value="MFS general substrate transporter like domains"/>
    <property type="match status" value="1"/>
</dbReference>
<evidence type="ECO:0000256" key="4">
    <source>
        <dbReference type="ARBA" id="ARBA00022692"/>
    </source>
</evidence>
<dbReference type="AlphaFoldDB" id="A0A558RDD2"/>
<dbReference type="SUPFAM" id="SSF103473">
    <property type="entry name" value="MFS general substrate transporter"/>
    <property type="match status" value="1"/>
</dbReference>
<feature type="transmembrane region" description="Helical" evidence="7">
    <location>
        <begin position="116"/>
        <end position="133"/>
    </location>
</feature>
<dbReference type="InterPro" id="IPR010290">
    <property type="entry name" value="TM_effector"/>
</dbReference>
<feature type="transmembrane region" description="Helical" evidence="7">
    <location>
        <begin position="235"/>
        <end position="256"/>
    </location>
</feature>
<evidence type="ECO:0000256" key="3">
    <source>
        <dbReference type="ARBA" id="ARBA00022475"/>
    </source>
</evidence>
<organism evidence="9 10">
    <name type="scientific">Alterirhizorhabdus solaris</name>
    <dbReference type="NCBI Taxonomy" id="2529389"/>
    <lineage>
        <taxon>Bacteria</taxon>
        <taxon>Pseudomonadati</taxon>
        <taxon>Pseudomonadota</taxon>
        <taxon>Alphaproteobacteria</taxon>
        <taxon>Sphingomonadales</taxon>
        <taxon>Rhizorhabdaceae</taxon>
        <taxon>Alterirhizorhabdus</taxon>
    </lineage>
</organism>